<feature type="region of interest" description="Disordered" evidence="1">
    <location>
        <begin position="317"/>
        <end position="396"/>
    </location>
</feature>
<dbReference type="EMBL" id="KV919497">
    <property type="protein sequence ID" value="OSX69553.1"/>
    <property type="molecule type" value="Genomic_DNA"/>
</dbReference>
<evidence type="ECO:0000259" key="2">
    <source>
        <dbReference type="PROSITE" id="PS50090"/>
    </source>
</evidence>
<feature type="region of interest" description="Disordered" evidence="1">
    <location>
        <begin position="510"/>
        <end position="552"/>
    </location>
</feature>
<dbReference type="PANTHER" id="PTHR46993">
    <property type="entry name" value="MYB TRANSCRIPTION FACTOR"/>
    <property type="match status" value="1"/>
</dbReference>
<sequence>MSPRPLGSRQRAGGRAEATTHHHGSNGNSLDVLCAAAAALSSRDEATGVRGKATAGPTPATPVDGDTGPSGGGWHHPSSSLPPRAVAGASGGERVGGGGGHPTSMSALTHDGGWPPPPSLPLTAPNGVGASDAAAAVDHAMGVQLPPETHGPPVGARAVEPPLPSLPTLFPEASWDGGRAASAVTYAVPPAGLACSAPATFWYAPSSAGGGVSRAPPPVGVSLGGVSVYSDIGAAAAAHHEATAAAAYVTAMAHLGGGGWAPDAGAYGPPPYGPPPYGPPSTVASAVYGHAMAEAGAGGRRPMSAPIAVPGMEADASADDIDAGDGECMAVDGDAVGDRHSGGDSGGPRSSASADASWMSGGGGGGANAPVGVGSRHGASAGGTPQRSAAFGMWQPDVNGPPSVAADAYGMADSYRGGGGGGWGFAFAGGAYVHGGVGGGYAAPPPGYASPSPAYASPSYDSGYGMVGGAGAGRMSPMTTPTSLLPPSGGGAGDIGWPCKPSSQPYNYGYVTGAPRLQPPSLHGSGGQPPVAPPAAGTSPAPARPSRREGYTRFSRAEEAALSAGVLEYGAGSWKKILGAYPDFHPKRTPVCLKDKWRNLTRARMRRVHSASSGLSVASSGGGAGPPSTT</sequence>
<feature type="compositionally biased region" description="Low complexity" evidence="1">
    <location>
        <begin position="75"/>
        <end position="88"/>
    </location>
</feature>
<reference evidence="4 5" key="1">
    <citation type="submission" date="2017-03" db="EMBL/GenBank/DDBJ databases">
        <title>WGS assembly of Porphyra umbilicalis.</title>
        <authorList>
            <person name="Brawley S.H."/>
            <person name="Blouin N.A."/>
            <person name="Ficko-Blean E."/>
            <person name="Wheeler G.L."/>
            <person name="Lohr M."/>
            <person name="Goodson H.V."/>
            <person name="Jenkins J.W."/>
            <person name="Blaby-Haas C.E."/>
            <person name="Helliwell K.E."/>
            <person name="Chan C."/>
            <person name="Marriage T."/>
            <person name="Bhattacharya D."/>
            <person name="Klein A.S."/>
            <person name="Badis Y."/>
            <person name="Brodie J."/>
            <person name="Cao Y."/>
            <person name="Collen J."/>
            <person name="Dittami S.M."/>
            <person name="Gachon C.M."/>
            <person name="Green B.R."/>
            <person name="Karpowicz S."/>
            <person name="Kim J.W."/>
            <person name="Kudahl U."/>
            <person name="Lin S."/>
            <person name="Michel G."/>
            <person name="Mittag M."/>
            <person name="Olson B.J."/>
            <person name="Pangilinan J."/>
            <person name="Peng Y."/>
            <person name="Qiu H."/>
            <person name="Shu S."/>
            <person name="Singer J.T."/>
            <person name="Smith A.G."/>
            <person name="Sprecher B.N."/>
            <person name="Wagner V."/>
            <person name="Wang W."/>
            <person name="Wang Z.-Y."/>
            <person name="Yan J."/>
            <person name="Yarish C."/>
            <person name="Zoeuner-Riek S."/>
            <person name="Zhuang Y."/>
            <person name="Zou Y."/>
            <person name="Lindquist E.A."/>
            <person name="Grimwood J."/>
            <person name="Barry K."/>
            <person name="Rokhsar D.S."/>
            <person name="Schmutz J."/>
            <person name="Stiller J.W."/>
            <person name="Grossman A.R."/>
            <person name="Prochnik S.E."/>
        </authorList>
    </citation>
    <scope>NUCLEOTIDE SEQUENCE [LARGE SCALE GENOMIC DNA]</scope>
    <source>
        <strain evidence="4">4086291</strain>
    </source>
</reference>
<dbReference type="AlphaFoldDB" id="A0A1X6NMI1"/>
<feature type="compositionally biased region" description="Low complexity" evidence="1">
    <location>
        <begin position="350"/>
        <end position="359"/>
    </location>
</feature>
<feature type="compositionally biased region" description="Gly residues" evidence="1">
    <location>
        <begin position="620"/>
        <end position="630"/>
    </location>
</feature>
<dbReference type="SMART" id="SM00717">
    <property type="entry name" value="SANT"/>
    <property type="match status" value="1"/>
</dbReference>
<keyword evidence="5" id="KW-1185">Reference proteome</keyword>
<evidence type="ECO:0000313" key="4">
    <source>
        <dbReference type="EMBL" id="OSX69553.1"/>
    </source>
</evidence>
<feature type="region of interest" description="Disordered" evidence="1">
    <location>
        <begin position="607"/>
        <end position="630"/>
    </location>
</feature>
<protein>
    <submittedName>
        <fullName evidence="4">Uncharacterized protein</fullName>
    </submittedName>
</protein>
<dbReference type="PROSITE" id="PS51294">
    <property type="entry name" value="HTH_MYB"/>
    <property type="match status" value="1"/>
</dbReference>
<feature type="region of interest" description="Disordered" evidence="1">
    <location>
        <begin position="43"/>
        <end position="119"/>
    </location>
</feature>
<feature type="domain" description="HTH myb-type" evidence="3">
    <location>
        <begin position="553"/>
        <end position="605"/>
    </location>
</feature>
<dbReference type="SUPFAM" id="SSF46689">
    <property type="entry name" value="Homeodomain-like"/>
    <property type="match status" value="1"/>
</dbReference>
<feature type="compositionally biased region" description="Gly residues" evidence="1">
    <location>
        <begin position="89"/>
        <end position="101"/>
    </location>
</feature>
<accession>A0A1X6NMI1</accession>
<feature type="compositionally biased region" description="Low complexity" evidence="1">
    <location>
        <begin position="610"/>
        <end position="619"/>
    </location>
</feature>
<dbReference type="OrthoDB" id="608866at2759"/>
<dbReference type="CDD" id="cd11660">
    <property type="entry name" value="SANT_TRF"/>
    <property type="match status" value="1"/>
</dbReference>
<dbReference type="Proteomes" id="UP000218209">
    <property type="component" value="Unassembled WGS sequence"/>
</dbReference>
<dbReference type="PANTHER" id="PTHR46993:SF6">
    <property type="entry name" value="MYB TRANSCRIPTION FACTOR"/>
    <property type="match status" value="1"/>
</dbReference>
<dbReference type="InterPro" id="IPR009057">
    <property type="entry name" value="Homeodomain-like_sf"/>
</dbReference>
<feature type="region of interest" description="Disordered" evidence="1">
    <location>
        <begin position="1"/>
        <end position="29"/>
    </location>
</feature>
<organism evidence="4 5">
    <name type="scientific">Porphyra umbilicalis</name>
    <name type="common">Purple laver</name>
    <name type="synonym">Red alga</name>
    <dbReference type="NCBI Taxonomy" id="2786"/>
    <lineage>
        <taxon>Eukaryota</taxon>
        <taxon>Rhodophyta</taxon>
        <taxon>Bangiophyceae</taxon>
        <taxon>Bangiales</taxon>
        <taxon>Bangiaceae</taxon>
        <taxon>Porphyra</taxon>
    </lineage>
</organism>
<dbReference type="Gene3D" id="1.10.246.220">
    <property type="match status" value="1"/>
</dbReference>
<dbReference type="PROSITE" id="PS50090">
    <property type="entry name" value="MYB_LIKE"/>
    <property type="match status" value="1"/>
</dbReference>
<gene>
    <name evidence="4" type="ORF">BU14_1399s0001</name>
</gene>
<evidence type="ECO:0000259" key="3">
    <source>
        <dbReference type="PROSITE" id="PS51294"/>
    </source>
</evidence>
<evidence type="ECO:0000313" key="5">
    <source>
        <dbReference type="Proteomes" id="UP000218209"/>
    </source>
</evidence>
<proteinExistence type="predicted"/>
<evidence type="ECO:0000256" key="1">
    <source>
        <dbReference type="SAM" id="MobiDB-lite"/>
    </source>
</evidence>
<feature type="domain" description="Myb-like" evidence="2">
    <location>
        <begin position="553"/>
        <end position="601"/>
    </location>
</feature>
<dbReference type="InterPro" id="IPR017930">
    <property type="entry name" value="Myb_dom"/>
</dbReference>
<dbReference type="InterPro" id="IPR001005">
    <property type="entry name" value="SANT/Myb"/>
</dbReference>
<name>A0A1X6NMI1_PORUM</name>